<dbReference type="GO" id="GO:0005615">
    <property type="term" value="C:extracellular space"/>
    <property type="evidence" value="ECO:0007669"/>
    <property type="project" value="TreeGrafter"/>
</dbReference>
<dbReference type="GeneID" id="100569170"/>
<dbReference type="AlphaFoldDB" id="A0A8R2NPB3"/>
<evidence type="ECO:0000256" key="4">
    <source>
        <dbReference type="ARBA" id="ARBA00022729"/>
    </source>
</evidence>
<dbReference type="PANTHER" id="PTHR11348">
    <property type="entry name" value="CONNECTIVE TISSUE GROWTH FACTOR-RELATED"/>
    <property type="match status" value="1"/>
</dbReference>
<dbReference type="PROSITE" id="PS50092">
    <property type="entry name" value="TSP1"/>
    <property type="match status" value="1"/>
</dbReference>
<evidence type="ECO:0000313" key="9">
    <source>
        <dbReference type="Proteomes" id="UP000007819"/>
    </source>
</evidence>
<dbReference type="Pfam" id="PF19035">
    <property type="entry name" value="TSP1_CCN"/>
    <property type="match status" value="1"/>
</dbReference>
<keyword evidence="4" id="KW-0732">Signal</keyword>
<dbReference type="PROSITE" id="PS51323">
    <property type="entry name" value="IGFBP_N_2"/>
    <property type="match status" value="1"/>
</dbReference>
<dbReference type="GO" id="GO:0007155">
    <property type="term" value="P:cell adhesion"/>
    <property type="evidence" value="ECO:0007669"/>
    <property type="project" value="TreeGrafter"/>
</dbReference>
<dbReference type="KEGG" id="api:100569170"/>
<dbReference type="PANTHER" id="PTHR11348:SF17">
    <property type="entry name" value="CCN"/>
    <property type="match status" value="1"/>
</dbReference>
<name>A0A8R2NPB3_ACYPI</name>
<sequence>MIGTRPNLYRRSPPSGVKLSAMMGARKTGEMIVWFSVIIAAIGWCVDCYIEDLCPNCNLYQDSAEVRSHCAYPCQCANRDPVCEPGVPHTRDGCGCCPVCARQDGDPCDGIAVCDQRKGLVCQYDDYYSPAGICRVVKGLPCTVYNKTYDNGETFRLDCRTQCTCQNGTYACASLCPQENISPQGLCRHPRLVEVPGQCCREWMCDNVNMERPPNCEALVTPWAECSSQCGLGLSRRMSNANEACKPNNETRLCQIRPCHSPPLVNAKYARHHHIRKGHECKATIKSTTPVRLKFGDCRSRKTFHPKRCGGACPSGSGGAGDGNSGNGIVCAPELSTTVKVEFLCRSPVEGHDRLDGAVPGDDLWEPVRRPFSATADDYVHSVYVDVEWIVKCTCRRHAD</sequence>
<dbReference type="SMART" id="SM00209">
    <property type="entry name" value="TSP1"/>
    <property type="match status" value="1"/>
</dbReference>
<evidence type="ECO:0008006" key="10">
    <source>
        <dbReference type="Google" id="ProtNLM"/>
    </source>
</evidence>
<dbReference type="Proteomes" id="UP000007819">
    <property type="component" value="Chromosome A2"/>
</dbReference>
<dbReference type="InterPro" id="IPR043973">
    <property type="entry name" value="TSP1_CCN"/>
</dbReference>
<evidence type="ECO:0000259" key="6">
    <source>
        <dbReference type="PROSITE" id="PS50184"/>
    </source>
</evidence>
<dbReference type="InterPro" id="IPR000884">
    <property type="entry name" value="TSP1_rpt"/>
</dbReference>
<dbReference type="CTD" id="39972"/>
<dbReference type="InterPro" id="IPR001007">
    <property type="entry name" value="VWF_dom"/>
</dbReference>
<dbReference type="GO" id="GO:0045597">
    <property type="term" value="P:positive regulation of cell differentiation"/>
    <property type="evidence" value="ECO:0007669"/>
    <property type="project" value="TreeGrafter"/>
</dbReference>
<protein>
    <recommendedName>
        <fullName evidence="10">WNT1-inducible-signaling pathway protein 1</fullName>
    </recommendedName>
</protein>
<dbReference type="Pfam" id="PF00093">
    <property type="entry name" value="VWC"/>
    <property type="match status" value="1"/>
</dbReference>
<evidence type="ECO:0000313" key="8">
    <source>
        <dbReference type="EnsemblMetazoa" id="XP_029344857.1"/>
    </source>
</evidence>
<dbReference type="GO" id="GO:0007165">
    <property type="term" value="P:signal transduction"/>
    <property type="evidence" value="ECO:0007669"/>
    <property type="project" value="InterPro"/>
</dbReference>
<reference evidence="8" key="2">
    <citation type="submission" date="2022-06" db="UniProtKB">
        <authorList>
            <consortium name="EnsemblMetazoa"/>
        </authorList>
    </citation>
    <scope>IDENTIFICATION</scope>
</reference>
<keyword evidence="5" id="KW-1015">Disulfide bond</keyword>
<dbReference type="EnsemblMetazoa" id="XM_029488997.1">
    <property type="protein sequence ID" value="XP_029344857.1"/>
    <property type="gene ID" value="LOC100569170"/>
</dbReference>
<dbReference type="SMART" id="SM00214">
    <property type="entry name" value="VWC"/>
    <property type="match status" value="1"/>
</dbReference>
<keyword evidence="9" id="KW-1185">Reference proteome</keyword>
<dbReference type="SUPFAM" id="SSF57603">
    <property type="entry name" value="FnI-like domain"/>
    <property type="match status" value="1"/>
</dbReference>
<dbReference type="Pfam" id="PF00219">
    <property type="entry name" value="IGFBP"/>
    <property type="match status" value="1"/>
</dbReference>
<evidence type="ECO:0000256" key="2">
    <source>
        <dbReference type="ARBA" id="ARBA00008125"/>
    </source>
</evidence>
<feature type="domain" description="VWFC" evidence="6">
    <location>
        <begin position="140"/>
        <end position="206"/>
    </location>
</feature>
<comment type="similarity">
    <text evidence="2">Belongs to the CCN family.</text>
</comment>
<dbReference type="InterPro" id="IPR017891">
    <property type="entry name" value="Insulin_GF-bd_Cys-rich_CS"/>
</dbReference>
<evidence type="ECO:0000256" key="3">
    <source>
        <dbReference type="ARBA" id="ARBA00022525"/>
    </source>
</evidence>
<dbReference type="GO" id="GO:0005178">
    <property type="term" value="F:integrin binding"/>
    <property type="evidence" value="ECO:0007669"/>
    <property type="project" value="TreeGrafter"/>
</dbReference>
<dbReference type="GO" id="GO:0008201">
    <property type="term" value="F:heparin binding"/>
    <property type="evidence" value="ECO:0007669"/>
    <property type="project" value="TreeGrafter"/>
</dbReference>
<accession>A0A8R2NPB3</accession>
<reference evidence="9" key="1">
    <citation type="submission" date="2010-06" db="EMBL/GenBank/DDBJ databases">
        <authorList>
            <person name="Jiang H."/>
            <person name="Abraham K."/>
            <person name="Ali S."/>
            <person name="Alsbrooks S.L."/>
            <person name="Anim B.N."/>
            <person name="Anosike U.S."/>
            <person name="Attaway T."/>
            <person name="Bandaranaike D.P."/>
            <person name="Battles P.K."/>
            <person name="Bell S.N."/>
            <person name="Bell A.V."/>
            <person name="Beltran B."/>
            <person name="Bickham C."/>
            <person name="Bustamante Y."/>
            <person name="Caleb T."/>
            <person name="Canada A."/>
            <person name="Cardenas V."/>
            <person name="Carter K."/>
            <person name="Chacko J."/>
            <person name="Chandrabose M.N."/>
            <person name="Chavez D."/>
            <person name="Chavez A."/>
            <person name="Chen L."/>
            <person name="Chu H.-S."/>
            <person name="Claassen K.J."/>
            <person name="Cockrell R."/>
            <person name="Collins M."/>
            <person name="Cooper J.A."/>
            <person name="Cree A."/>
            <person name="Curry S.M."/>
            <person name="Da Y."/>
            <person name="Dao M.D."/>
            <person name="Das B."/>
            <person name="Davila M.-L."/>
            <person name="Davy-Carroll L."/>
            <person name="Denson S."/>
            <person name="Dinh H."/>
            <person name="Ebong V.E."/>
            <person name="Edwards J.R."/>
            <person name="Egan A."/>
            <person name="El-Daye J."/>
            <person name="Escobedo L."/>
            <person name="Fernandez S."/>
            <person name="Fernando P.R."/>
            <person name="Flagg N."/>
            <person name="Forbes L.D."/>
            <person name="Fowler R.G."/>
            <person name="Fu Q."/>
            <person name="Gabisi R.A."/>
            <person name="Ganer J."/>
            <person name="Garbino Pronczuk A."/>
            <person name="Garcia R.M."/>
            <person name="Garner T."/>
            <person name="Garrett T.E."/>
            <person name="Gonzalez D.A."/>
            <person name="Hamid H."/>
            <person name="Hawkins E.S."/>
            <person name="Hirani K."/>
            <person name="Hogues M.E."/>
            <person name="Hollins B."/>
            <person name="Hsiao C.-H."/>
            <person name="Jabil R."/>
            <person name="James M.L."/>
            <person name="Jhangiani S.N."/>
            <person name="Johnson B."/>
            <person name="Johnson Q."/>
            <person name="Joshi V."/>
            <person name="Kalu J.B."/>
            <person name="Kam C."/>
            <person name="Kashfia A."/>
            <person name="Keebler J."/>
            <person name="Kisamo H."/>
            <person name="Kovar C.L."/>
            <person name="Lago L.A."/>
            <person name="Lai C.-Y."/>
            <person name="Laidlaw J."/>
            <person name="Lara F."/>
            <person name="Le T.-K."/>
            <person name="Lee S.L."/>
            <person name="Legall F.H."/>
            <person name="Lemon S.J."/>
            <person name="Lewis L.R."/>
            <person name="Li B."/>
            <person name="Liu Y."/>
            <person name="Liu Y.-S."/>
            <person name="Lopez J."/>
            <person name="Lozado R.J."/>
            <person name="Lu J."/>
            <person name="Madu R.C."/>
            <person name="Maheshwari M."/>
            <person name="Maheshwari R."/>
            <person name="Malloy K."/>
            <person name="Martinez E."/>
            <person name="Mathew T."/>
            <person name="Mercado I.C."/>
            <person name="Mercado C."/>
            <person name="Meyer B."/>
            <person name="Montgomery K."/>
            <person name="Morgan M.B."/>
            <person name="Munidasa M."/>
            <person name="Nazareth L.V."/>
            <person name="Nelson J."/>
            <person name="Ng B.M."/>
            <person name="Nguyen N.B."/>
            <person name="Nguyen P.Q."/>
            <person name="Nguyen T."/>
            <person name="Obregon M."/>
            <person name="Okwuonu G.O."/>
            <person name="Onwere C.G."/>
            <person name="Orozco G."/>
            <person name="Parra A."/>
            <person name="Patel S."/>
            <person name="Patil S."/>
            <person name="Perez A."/>
            <person name="Perez Y."/>
            <person name="Pham C."/>
            <person name="Primus E.L."/>
            <person name="Pu L.-L."/>
            <person name="Puazo M."/>
            <person name="Qin X."/>
            <person name="Quiroz J.B."/>
            <person name="Reese J."/>
            <person name="Richards S."/>
            <person name="Rives C.M."/>
            <person name="Robberts R."/>
            <person name="Ruiz S.J."/>
            <person name="Ruiz M.J."/>
            <person name="Santibanez J."/>
            <person name="Schneider B.W."/>
            <person name="Sisson I."/>
            <person name="Smith M."/>
            <person name="Sodergren E."/>
            <person name="Song X.-Z."/>
            <person name="Song B.B."/>
            <person name="Summersgill H."/>
            <person name="Thelus R."/>
            <person name="Thornton R.D."/>
            <person name="Trejos Z.Y."/>
            <person name="Usmani K."/>
            <person name="Vattathil S."/>
            <person name="Villasana D."/>
            <person name="Walker D.L."/>
            <person name="Wang S."/>
            <person name="Wang K."/>
            <person name="White C.S."/>
            <person name="Williams A.C."/>
            <person name="Williamson J."/>
            <person name="Wilson K."/>
            <person name="Woghiren I.O."/>
            <person name="Woodworth J.R."/>
            <person name="Worley K.C."/>
            <person name="Wright R.A."/>
            <person name="Wu W."/>
            <person name="Young L."/>
            <person name="Zhang L."/>
            <person name="Zhang J."/>
            <person name="Zhu Y."/>
            <person name="Muzny D.M."/>
            <person name="Weinstock G."/>
            <person name="Gibbs R.A."/>
        </authorList>
    </citation>
    <scope>NUCLEOTIDE SEQUENCE [LARGE SCALE GENOMIC DNA]</scope>
    <source>
        <strain evidence="9">LSR1</strain>
    </source>
</reference>
<evidence type="ECO:0000259" key="7">
    <source>
        <dbReference type="PROSITE" id="PS51323"/>
    </source>
</evidence>
<dbReference type="GO" id="GO:0031012">
    <property type="term" value="C:extracellular matrix"/>
    <property type="evidence" value="ECO:0007669"/>
    <property type="project" value="TreeGrafter"/>
</dbReference>
<proteinExistence type="inferred from homology"/>
<organism evidence="8 9">
    <name type="scientific">Acyrthosiphon pisum</name>
    <name type="common">Pea aphid</name>
    <dbReference type="NCBI Taxonomy" id="7029"/>
    <lineage>
        <taxon>Eukaryota</taxon>
        <taxon>Metazoa</taxon>
        <taxon>Ecdysozoa</taxon>
        <taxon>Arthropoda</taxon>
        <taxon>Hexapoda</taxon>
        <taxon>Insecta</taxon>
        <taxon>Pterygota</taxon>
        <taxon>Neoptera</taxon>
        <taxon>Paraneoptera</taxon>
        <taxon>Hemiptera</taxon>
        <taxon>Sternorrhyncha</taxon>
        <taxon>Aphidomorpha</taxon>
        <taxon>Aphidoidea</taxon>
        <taxon>Aphididae</taxon>
        <taxon>Macrosiphini</taxon>
        <taxon>Acyrthosiphon</taxon>
    </lineage>
</organism>
<dbReference type="PROSITE" id="PS50184">
    <property type="entry name" value="VWFC_2"/>
    <property type="match status" value="1"/>
</dbReference>
<dbReference type="InterPro" id="IPR009030">
    <property type="entry name" value="Growth_fac_rcpt_cys_sf"/>
</dbReference>
<dbReference type="RefSeq" id="XP_029344857.1">
    <property type="nucleotide sequence ID" value="XM_029488997.1"/>
</dbReference>
<dbReference type="PROSITE" id="PS00222">
    <property type="entry name" value="IGFBP_N_1"/>
    <property type="match status" value="1"/>
</dbReference>
<comment type="subcellular location">
    <subcellularLocation>
        <location evidence="1">Secreted</location>
    </subcellularLocation>
</comment>
<dbReference type="SUPFAM" id="SSF57184">
    <property type="entry name" value="Growth factor receptor domain"/>
    <property type="match status" value="1"/>
</dbReference>
<dbReference type="OrthoDB" id="365605at2759"/>
<dbReference type="InterPro" id="IPR050941">
    <property type="entry name" value="CCN"/>
</dbReference>
<feature type="domain" description="IGFBP N-terminal" evidence="7">
    <location>
        <begin position="66"/>
        <end position="137"/>
    </location>
</feature>
<dbReference type="SMART" id="SM00121">
    <property type="entry name" value="IB"/>
    <property type="match status" value="1"/>
</dbReference>
<dbReference type="InterPro" id="IPR000867">
    <property type="entry name" value="IGFBP-like"/>
</dbReference>
<evidence type="ECO:0000256" key="5">
    <source>
        <dbReference type="ARBA" id="ARBA00023157"/>
    </source>
</evidence>
<keyword evidence="3" id="KW-0964">Secreted</keyword>
<dbReference type="PROSITE" id="PS01208">
    <property type="entry name" value="VWFC_1"/>
    <property type="match status" value="1"/>
</dbReference>
<evidence type="ECO:0000256" key="1">
    <source>
        <dbReference type="ARBA" id="ARBA00004613"/>
    </source>
</evidence>